<comment type="caution">
    <text evidence="10">The sequence shown here is derived from an EMBL/GenBank/DDBJ whole genome shotgun (WGS) entry which is preliminary data.</text>
</comment>
<feature type="transmembrane region" description="Helical" evidence="9">
    <location>
        <begin position="166"/>
        <end position="188"/>
    </location>
</feature>
<sequence length="252" mass="25780">MTSSFRQSLTRTAFRSYLAEFISTFFFVFAAVGSAMAASKMARDASTEPSSLVAGALAQAFALSATIYSASNVSGGHVNPAVTFGLAVGGHIDVTSAVFYWISQLVGSTSACLLLRLLTAGQAVPTTGILTEMTGFGGAILEGIATFALVYTVYAARDPRGSGELVGPIVVGLVLGANVMAMGPFTGGSMNPARSFGPAVVSGDFKNHAVYWVGPLVGAGAAAVVYQNVVFLSSPPDHPQESSHGAVETLVL</sequence>
<evidence type="ECO:0000313" key="10">
    <source>
        <dbReference type="EMBL" id="KAG9452273.1"/>
    </source>
</evidence>
<dbReference type="PROSITE" id="PS00221">
    <property type="entry name" value="MIP"/>
    <property type="match status" value="1"/>
</dbReference>
<keyword evidence="5 9" id="KW-1133">Transmembrane helix</keyword>
<dbReference type="Pfam" id="PF00230">
    <property type="entry name" value="MIP"/>
    <property type="match status" value="1"/>
</dbReference>
<evidence type="ECO:0000256" key="4">
    <source>
        <dbReference type="ARBA" id="ARBA00022737"/>
    </source>
</evidence>
<gene>
    <name evidence="10" type="ORF">H6P81_005177</name>
</gene>
<dbReference type="PANTHER" id="PTHR45665">
    <property type="entry name" value="AQUAPORIN-8"/>
    <property type="match status" value="1"/>
</dbReference>
<comment type="subcellular location">
    <subcellularLocation>
        <location evidence="1">Membrane</location>
        <topology evidence="1">Multi-pass membrane protein</topology>
    </subcellularLocation>
</comment>
<evidence type="ECO:0000256" key="7">
    <source>
        <dbReference type="ARBA" id="ARBA00038477"/>
    </source>
</evidence>
<dbReference type="GO" id="GO:0015250">
    <property type="term" value="F:water channel activity"/>
    <property type="evidence" value="ECO:0007669"/>
    <property type="project" value="TreeGrafter"/>
</dbReference>
<keyword evidence="11" id="KW-1185">Reference proteome</keyword>
<dbReference type="PRINTS" id="PR00783">
    <property type="entry name" value="MINTRINSICP"/>
</dbReference>
<keyword evidence="3 8" id="KW-0812">Transmembrane</keyword>
<reference evidence="10 11" key="1">
    <citation type="submission" date="2021-07" db="EMBL/GenBank/DDBJ databases">
        <title>The Aristolochia fimbriata genome: insights into angiosperm evolution, floral development and chemical biosynthesis.</title>
        <authorList>
            <person name="Jiao Y."/>
        </authorList>
    </citation>
    <scope>NUCLEOTIDE SEQUENCE [LARGE SCALE GENOMIC DNA]</scope>
    <source>
        <strain evidence="10">IBCAS-2021</strain>
        <tissue evidence="10">Leaf</tissue>
    </source>
</reference>
<keyword evidence="4" id="KW-0677">Repeat</keyword>
<dbReference type="PANTHER" id="PTHR45665:SF27">
    <property type="entry name" value="AQUAPORIN TIP5-1-RELATED"/>
    <property type="match status" value="1"/>
</dbReference>
<proteinExistence type="inferred from homology"/>
<dbReference type="Gene3D" id="1.20.1080.10">
    <property type="entry name" value="Glycerol uptake facilitator protein"/>
    <property type="match status" value="1"/>
</dbReference>
<dbReference type="InterPro" id="IPR000425">
    <property type="entry name" value="MIP"/>
</dbReference>
<evidence type="ECO:0000256" key="2">
    <source>
        <dbReference type="ARBA" id="ARBA00022448"/>
    </source>
</evidence>
<protein>
    <recommendedName>
        <fullName evidence="12">Aquaporin TIP5-1</fullName>
    </recommendedName>
</protein>
<evidence type="ECO:0000256" key="3">
    <source>
        <dbReference type="ARBA" id="ARBA00022692"/>
    </source>
</evidence>
<dbReference type="InterPro" id="IPR034294">
    <property type="entry name" value="Aquaporin_transptr"/>
</dbReference>
<accession>A0AAV7ETW1</accession>
<feature type="transmembrane region" description="Helical" evidence="9">
    <location>
        <begin position="209"/>
        <end position="229"/>
    </location>
</feature>
<dbReference type="GO" id="GO:0016020">
    <property type="term" value="C:membrane"/>
    <property type="evidence" value="ECO:0007669"/>
    <property type="project" value="UniProtKB-SubCell"/>
</dbReference>
<feature type="transmembrane region" description="Helical" evidence="9">
    <location>
        <begin position="130"/>
        <end position="154"/>
    </location>
</feature>
<evidence type="ECO:0000256" key="6">
    <source>
        <dbReference type="ARBA" id="ARBA00023136"/>
    </source>
</evidence>
<evidence type="ECO:0000256" key="8">
    <source>
        <dbReference type="RuleBase" id="RU000477"/>
    </source>
</evidence>
<comment type="similarity">
    <text evidence="7">Belongs to the MIP/aquaporin (TC 1.A.8) family. TIP (TC 1.A.8.10) subfamily.</text>
</comment>
<name>A0AAV7ETW1_ARIFI</name>
<evidence type="ECO:0000256" key="1">
    <source>
        <dbReference type="ARBA" id="ARBA00004141"/>
    </source>
</evidence>
<dbReference type="FunFam" id="1.20.1080.10:FF:000017">
    <property type="entry name" value="Probable aquaporin TIP5-1"/>
    <property type="match status" value="1"/>
</dbReference>
<feature type="transmembrane region" description="Helical" evidence="9">
    <location>
        <begin position="98"/>
        <end position="118"/>
    </location>
</feature>
<dbReference type="SUPFAM" id="SSF81338">
    <property type="entry name" value="Aquaporin-like"/>
    <property type="match status" value="1"/>
</dbReference>
<dbReference type="AlphaFoldDB" id="A0AAV7ETW1"/>
<evidence type="ECO:0008006" key="12">
    <source>
        <dbReference type="Google" id="ProtNLM"/>
    </source>
</evidence>
<dbReference type="CDD" id="cd00333">
    <property type="entry name" value="MIP"/>
    <property type="match status" value="1"/>
</dbReference>
<organism evidence="10 11">
    <name type="scientific">Aristolochia fimbriata</name>
    <name type="common">White veined hardy Dutchman's pipe vine</name>
    <dbReference type="NCBI Taxonomy" id="158543"/>
    <lineage>
        <taxon>Eukaryota</taxon>
        <taxon>Viridiplantae</taxon>
        <taxon>Streptophyta</taxon>
        <taxon>Embryophyta</taxon>
        <taxon>Tracheophyta</taxon>
        <taxon>Spermatophyta</taxon>
        <taxon>Magnoliopsida</taxon>
        <taxon>Magnoliidae</taxon>
        <taxon>Piperales</taxon>
        <taxon>Aristolochiaceae</taxon>
        <taxon>Aristolochia</taxon>
    </lineage>
</organism>
<dbReference type="EMBL" id="JAINDJ010000003">
    <property type="protein sequence ID" value="KAG9452273.1"/>
    <property type="molecule type" value="Genomic_DNA"/>
</dbReference>
<keyword evidence="6 9" id="KW-0472">Membrane</keyword>
<dbReference type="InterPro" id="IPR022357">
    <property type="entry name" value="MIP_CS"/>
</dbReference>
<evidence type="ECO:0000256" key="9">
    <source>
        <dbReference type="SAM" id="Phobius"/>
    </source>
</evidence>
<feature type="transmembrane region" description="Helical" evidence="9">
    <location>
        <begin position="17"/>
        <end position="38"/>
    </location>
</feature>
<keyword evidence="2 8" id="KW-0813">Transport</keyword>
<evidence type="ECO:0000313" key="11">
    <source>
        <dbReference type="Proteomes" id="UP000825729"/>
    </source>
</evidence>
<dbReference type="Proteomes" id="UP000825729">
    <property type="component" value="Unassembled WGS sequence"/>
</dbReference>
<dbReference type="InterPro" id="IPR023271">
    <property type="entry name" value="Aquaporin-like"/>
</dbReference>
<evidence type="ECO:0000256" key="5">
    <source>
        <dbReference type="ARBA" id="ARBA00022989"/>
    </source>
</evidence>